<feature type="transmembrane region" description="Helical" evidence="6">
    <location>
        <begin position="378"/>
        <end position="396"/>
    </location>
</feature>
<feature type="transmembrane region" description="Helical" evidence="6">
    <location>
        <begin position="317"/>
        <end position="338"/>
    </location>
</feature>
<feature type="transmembrane region" description="Helical" evidence="6">
    <location>
        <begin position="469"/>
        <end position="489"/>
    </location>
</feature>
<evidence type="ECO:0000256" key="1">
    <source>
        <dbReference type="ARBA" id="ARBA00004651"/>
    </source>
</evidence>
<keyword evidence="5 6" id="KW-0472">Membrane</keyword>
<comment type="caution">
    <text evidence="7">The sequence shown here is derived from an EMBL/GenBank/DDBJ whole genome shotgun (WGS) entry which is preliminary data.</text>
</comment>
<feature type="transmembrane region" description="Helical" evidence="6">
    <location>
        <begin position="275"/>
        <end position="296"/>
    </location>
</feature>
<dbReference type="PANTHER" id="PTHR30250:SF26">
    <property type="entry name" value="PSMA PROTEIN"/>
    <property type="match status" value="1"/>
</dbReference>
<reference evidence="7 8" key="1">
    <citation type="submission" date="2019-10" db="EMBL/GenBank/DDBJ databases">
        <title>Isolation and characterization of Methanoculleus sp. Wushi-C6 from a hot spring well.</title>
        <authorList>
            <person name="Chen S.-C."/>
            <person name="Lan Z.-H."/>
            <person name="You Y.-T."/>
            <person name="Lai M.-C."/>
        </authorList>
    </citation>
    <scope>NUCLEOTIDE SEQUENCE [LARGE SCALE GENOMIC DNA]</scope>
    <source>
        <strain evidence="7 8">Wushi-C6</strain>
    </source>
</reference>
<keyword evidence="8" id="KW-1185">Reference proteome</keyword>
<evidence type="ECO:0000256" key="2">
    <source>
        <dbReference type="ARBA" id="ARBA00022475"/>
    </source>
</evidence>
<evidence type="ECO:0000256" key="3">
    <source>
        <dbReference type="ARBA" id="ARBA00022692"/>
    </source>
</evidence>
<proteinExistence type="predicted"/>
<feature type="transmembrane region" description="Helical" evidence="6">
    <location>
        <begin position="344"/>
        <end position="366"/>
    </location>
</feature>
<keyword evidence="3 6" id="KW-0812">Transmembrane</keyword>
<feature type="transmembrane region" description="Helical" evidence="6">
    <location>
        <begin position="128"/>
        <end position="152"/>
    </location>
</feature>
<dbReference type="PANTHER" id="PTHR30250">
    <property type="entry name" value="PST FAMILY PREDICTED COLANIC ACID TRANSPORTER"/>
    <property type="match status" value="1"/>
</dbReference>
<keyword evidence="2" id="KW-1003">Cell membrane</keyword>
<evidence type="ECO:0000313" key="7">
    <source>
        <dbReference type="EMBL" id="MDV2481196.1"/>
    </source>
</evidence>
<feature type="transmembrane region" description="Helical" evidence="6">
    <location>
        <begin position="92"/>
        <end position="116"/>
    </location>
</feature>
<evidence type="ECO:0000256" key="5">
    <source>
        <dbReference type="ARBA" id="ARBA00023136"/>
    </source>
</evidence>
<gene>
    <name evidence="7" type="ORF">F8E02_04060</name>
</gene>
<keyword evidence="4 6" id="KW-1133">Transmembrane helix</keyword>
<feature type="transmembrane region" description="Helical" evidence="6">
    <location>
        <begin position="250"/>
        <end position="269"/>
    </location>
</feature>
<dbReference type="EMBL" id="WBKO01000001">
    <property type="protein sequence ID" value="MDV2481196.1"/>
    <property type="molecule type" value="Genomic_DNA"/>
</dbReference>
<organism evidence="7 8">
    <name type="scientific">Methanoculleus caldifontis</name>
    <dbReference type="NCBI Taxonomy" id="2651577"/>
    <lineage>
        <taxon>Archaea</taxon>
        <taxon>Methanobacteriati</taxon>
        <taxon>Methanobacteriota</taxon>
        <taxon>Stenosarchaea group</taxon>
        <taxon>Methanomicrobia</taxon>
        <taxon>Methanomicrobiales</taxon>
        <taxon>Methanomicrobiaceae</taxon>
        <taxon>Methanoculleus</taxon>
    </lineage>
</organism>
<evidence type="ECO:0000313" key="8">
    <source>
        <dbReference type="Proteomes" id="UP001281203"/>
    </source>
</evidence>
<protein>
    <submittedName>
        <fullName evidence="7">Oligosaccharide flippase family protein</fullName>
    </submittedName>
</protein>
<feature type="transmembrane region" description="Helical" evidence="6">
    <location>
        <begin position="188"/>
        <end position="208"/>
    </location>
</feature>
<name>A0ABU3WZI6_9EURY</name>
<comment type="subcellular location">
    <subcellularLocation>
        <location evidence="1">Cell membrane</location>
        <topology evidence="1">Multi-pass membrane protein</topology>
    </subcellularLocation>
</comment>
<feature type="transmembrane region" description="Helical" evidence="6">
    <location>
        <begin position="442"/>
        <end position="463"/>
    </location>
</feature>
<dbReference type="Proteomes" id="UP001281203">
    <property type="component" value="Unassembled WGS sequence"/>
</dbReference>
<evidence type="ECO:0000256" key="4">
    <source>
        <dbReference type="ARBA" id="ARBA00022989"/>
    </source>
</evidence>
<accession>A0ABU3WZI6</accession>
<dbReference type="Pfam" id="PF01943">
    <property type="entry name" value="Polysacc_synt"/>
    <property type="match status" value="1"/>
</dbReference>
<sequence length="512" mass="55206">MKGGVSKQQLPRNLVGNLAYFIVNLMIGLLLVPYFVSTLGVAAYGIIPLATSLNGYVGLFTQSLNTAVARFLTVDLQQENYDSANKTFNTAFFGVSGIILAMVPVVLLISVFAPTIFDVPSGQESGAIFLFLGVNGAFLLRSWSGNFTVSLFAYNRLDLLNLVNIVNVVIQVLLIILFFSIAQPSLTLIGLAYLIGGVTASILAIVLSRRINPHLKVRLSDFTPSRLRELTGMGGWVVVNQIGSLLYRNIDLIVVNMFFGALAGGEYAIALQWVILLRAIAHTLAAVNTPIILSYYARDKIKPLIKVSKSAVKLMGLLMALPIGLVCGFAPSLLGIWIGEEYSFLALLMVVLTGHLTVNLAVLPLFSINVAYNRVKIPGILTLIMGAGNLLLAIALSVYTGWGYFGVAVAAAITLTLKNALFTPWYATRILKIPANTFTNSMLPGIIATVAIAGIAAVLNMTFQVTTLPGLIIAGGMIGIAYLAALWPFSLDEFERALFLSYLPKKIRRNVK</sequence>
<dbReference type="InterPro" id="IPR002797">
    <property type="entry name" value="Polysacc_synth"/>
</dbReference>
<feature type="transmembrane region" description="Helical" evidence="6">
    <location>
        <begin position="402"/>
        <end position="421"/>
    </location>
</feature>
<feature type="transmembrane region" description="Helical" evidence="6">
    <location>
        <begin position="159"/>
        <end position="182"/>
    </location>
</feature>
<dbReference type="InterPro" id="IPR050833">
    <property type="entry name" value="Poly_Biosynth_Transport"/>
</dbReference>
<feature type="transmembrane region" description="Helical" evidence="6">
    <location>
        <begin position="21"/>
        <end position="47"/>
    </location>
</feature>
<evidence type="ECO:0000256" key="6">
    <source>
        <dbReference type="SAM" id="Phobius"/>
    </source>
</evidence>